<sequence>MSREYEVIDNKDSIDELVSNYFNFINGRYLEDALKNFAKREGYGQGIVFVYFQSDLDAYDMAQLPTPLDENHILIELGYPAVEPEQIAYLDFGTFYGYLDKHIRKEIENSPEIAKLTDLLSEVKSVLQLG</sequence>
<dbReference type="GeneID" id="58716060"/>
<dbReference type="STRING" id="1552123.EP57_01185"/>
<gene>
    <name evidence="1" type="ORF">EP57_01185</name>
</gene>
<dbReference type="Proteomes" id="UP000029844">
    <property type="component" value="Unassembled WGS sequence"/>
</dbReference>
<proteinExistence type="predicted"/>
<dbReference type="eggNOG" id="ENOG5033XFK">
    <property type="taxonomic scope" value="Bacteria"/>
</dbReference>
<dbReference type="AlphaFoldDB" id="A0A099WFS9"/>
<keyword evidence="2" id="KW-1185">Reference proteome</keyword>
<dbReference type="RefSeq" id="WP_036083372.1">
    <property type="nucleotide sequence ID" value="NZ_CBCSHQ010000008.1"/>
</dbReference>
<reference evidence="1 2" key="1">
    <citation type="submission" date="2014-05" db="EMBL/GenBank/DDBJ databases">
        <title>Novel Listeriaceae from food processing environments.</title>
        <authorList>
            <person name="den Bakker H.C."/>
        </authorList>
    </citation>
    <scope>NUCLEOTIDE SEQUENCE [LARGE SCALE GENOMIC DNA]</scope>
    <source>
        <strain evidence="1 2">FSL A5-0281</strain>
    </source>
</reference>
<protein>
    <submittedName>
        <fullName evidence="1">Uncharacterized protein</fullName>
    </submittedName>
</protein>
<dbReference type="InterPro" id="IPR041256">
    <property type="entry name" value="CdiI_4"/>
</dbReference>
<comment type="caution">
    <text evidence="1">The sequence shown here is derived from an EMBL/GenBank/DDBJ whole genome shotgun (WGS) entry which is preliminary data.</text>
</comment>
<dbReference type="EMBL" id="JNFA01000002">
    <property type="protein sequence ID" value="KGL44599.1"/>
    <property type="molecule type" value="Genomic_DNA"/>
</dbReference>
<dbReference type="OrthoDB" id="2872848at2"/>
<accession>A0A099WFS9</accession>
<evidence type="ECO:0000313" key="1">
    <source>
        <dbReference type="EMBL" id="KGL44599.1"/>
    </source>
</evidence>
<dbReference type="CDD" id="cd20688">
    <property type="entry name" value="CdiI_Ecoli_Nm-like"/>
    <property type="match status" value="1"/>
</dbReference>
<evidence type="ECO:0000313" key="2">
    <source>
        <dbReference type="Proteomes" id="UP000029844"/>
    </source>
</evidence>
<organism evidence="1 2">
    <name type="scientific">Listeria booriae</name>
    <dbReference type="NCBI Taxonomy" id="1552123"/>
    <lineage>
        <taxon>Bacteria</taxon>
        <taxon>Bacillati</taxon>
        <taxon>Bacillota</taxon>
        <taxon>Bacilli</taxon>
        <taxon>Bacillales</taxon>
        <taxon>Listeriaceae</taxon>
        <taxon>Listeria</taxon>
    </lineage>
</organism>
<name>A0A099WFS9_9LIST</name>